<evidence type="ECO:0000256" key="1">
    <source>
        <dbReference type="ARBA" id="ARBA00002633"/>
    </source>
</evidence>
<dbReference type="HAMAP" id="MF_00362">
    <property type="entry name" value="Ribosomal_uL10"/>
    <property type="match status" value="1"/>
</dbReference>
<evidence type="ECO:0000256" key="6">
    <source>
        <dbReference type="HAMAP-Rule" id="MF_00362"/>
    </source>
</evidence>
<reference evidence="7 8" key="1">
    <citation type="submission" date="2019-02" db="EMBL/GenBank/DDBJ databases">
        <title>Deep-cultivation of Planctomycetes and their phenomic and genomic characterization uncovers novel biology.</title>
        <authorList>
            <person name="Wiegand S."/>
            <person name="Jogler M."/>
            <person name="Boedeker C."/>
            <person name="Pinto D."/>
            <person name="Vollmers J."/>
            <person name="Rivas-Marin E."/>
            <person name="Kohn T."/>
            <person name="Peeters S.H."/>
            <person name="Heuer A."/>
            <person name="Rast P."/>
            <person name="Oberbeckmann S."/>
            <person name="Bunk B."/>
            <person name="Jeske O."/>
            <person name="Meyerdierks A."/>
            <person name="Storesund J.E."/>
            <person name="Kallscheuer N."/>
            <person name="Luecker S."/>
            <person name="Lage O.M."/>
            <person name="Pohl T."/>
            <person name="Merkel B.J."/>
            <person name="Hornburger P."/>
            <person name="Mueller R.-W."/>
            <person name="Bruemmer F."/>
            <person name="Labrenz M."/>
            <person name="Spormann A.M."/>
            <person name="Op Den Camp H."/>
            <person name="Overmann J."/>
            <person name="Amann R."/>
            <person name="Jetten M.S.M."/>
            <person name="Mascher T."/>
            <person name="Medema M.H."/>
            <person name="Devos D.P."/>
            <person name="Kaster A.-K."/>
            <person name="Ovreas L."/>
            <person name="Rohde M."/>
            <person name="Galperin M.Y."/>
            <person name="Jogler C."/>
        </authorList>
    </citation>
    <scope>NUCLEOTIDE SEQUENCE [LARGE SCALE GENOMIC DNA]</scope>
    <source>
        <strain evidence="7 8">KOR42</strain>
    </source>
</reference>
<name>A0A5C5X6H4_9PLAN</name>
<keyword evidence="6" id="KW-0694">RNA-binding</keyword>
<comment type="caution">
    <text evidence="7">The sequence shown here is derived from an EMBL/GenBank/DDBJ whole genome shotgun (WGS) entry which is preliminary data.</text>
</comment>
<evidence type="ECO:0000256" key="4">
    <source>
        <dbReference type="ARBA" id="ARBA00023274"/>
    </source>
</evidence>
<dbReference type="Pfam" id="PF00466">
    <property type="entry name" value="Ribosomal_L10"/>
    <property type="match status" value="1"/>
</dbReference>
<comment type="function">
    <text evidence="1 6">Forms part of the ribosomal stalk, playing a central role in the interaction of the ribosome with GTP-bound translation factors.</text>
</comment>
<proteinExistence type="inferred from homology"/>
<dbReference type="InterPro" id="IPR001790">
    <property type="entry name" value="Ribosomal_uL10"/>
</dbReference>
<accession>A0A5C5X6H4</accession>
<dbReference type="InterPro" id="IPR022973">
    <property type="entry name" value="Ribosomal_uL10_bac"/>
</dbReference>
<dbReference type="RefSeq" id="WP_146508959.1">
    <property type="nucleotide sequence ID" value="NZ_SIHI01000001.1"/>
</dbReference>
<dbReference type="NCBIfam" id="NF000955">
    <property type="entry name" value="PRK00099.1-1"/>
    <property type="match status" value="1"/>
</dbReference>
<dbReference type="EMBL" id="SIHI01000001">
    <property type="protein sequence ID" value="TWT58514.1"/>
    <property type="molecule type" value="Genomic_DNA"/>
</dbReference>
<dbReference type="PANTHER" id="PTHR11560">
    <property type="entry name" value="39S RIBOSOMAL PROTEIN L10, MITOCHONDRIAL"/>
    <property type="match status" value="1"/>
</dbReference>
<keyword evidence="4 6" id="KW-0687">Ribonucleoprotein</keyword>
<evidence type="ECO:0000313" key="8">
    <source>
        <dbReference type="Proteomes" id="UP000317243"/>
    </source>
</evidence>
<dbReference type="GO" id="GO:0070180">
    <property type="term" value="F:large ribosomal subunit rRNA binding"/>
    <property type="evidence" value="ECO:0007669"/>
    <property type="project" value="UniProtKB-UniRule"/>
</dbReference>
<organism evidence="7 8">
    <name type="scientific">Thalassoglobus neptunius</name>
    <dbReference type="NCBI Taxonomy" id="1938619"/>
    <lineage>
        <taxon>Bacteria</taxon>
        <taxon>Pseudomonadati</taxon>
        <taxon>Planctomycetota</taxon>
        <taxon>Planctomycetia</taxon>
        <taxon>Planctomycetales</taxon>
        <taxon>Planctomycetaceae</taxon>
        <taxon>Thalassoglobus</taxon>
    </lineage>
</organism>
<gene>
    <name evidence="6 7" type="primary">rplJ</name>
    <name evidence="7" type="ORF">KOR42_18940</name>
</gene>
<keyword evidence="6" id="KW-0699">rRNA-binding</keyword>
<evidence type="ECO:0000313" key="7">
    <source>
        <dbReference type="EMBL" id="TWT58514.1"/>
    </source>
</evidence>
<dbReference type="Proteomes" id="UP000317243">
    <property type="component" value="Unassembled WGS sequence"/>
</dbReference>
<dbReference type="Gene3D" id="3.30.70.1730">
    <property type="match status" value="1"/>
</dbReference>
<dbReference type="OrthoDB" id="278380at2"/>
<keyword evidence="8" id="KW-1185">Reference proteome</keyword>
<keyword evidence="3 6" id="KW-0689">Ribosomal protein</keyword>
<dbReference type="CDD" id="cd05797">
    <property type="entry name" value="Ribosomal_L10"/>
    <property type="match status" value="1"/>
</dbReference>
<dbReference type="SUPFAM" id="SSF160369">
    <property type="entry name" value="Ribosomal protein L10-like"/>
    <property type="match status" value="1"/>
</dbReference>
<protein>
    <recommendedName>
        <fullName evidence="5 6">Large ribosomal subunit protein uL10</fullName>
    </recommendedName>
</protein>
<dbReference type="InterPro" id="IPR047865">
    <property type="entry name" value="Ribosomal_uL10_bac_type"/>
</dbReference>
<comment type="similarity">
    <text evidence="2 6">Belongs to the universal ribosomal protein uL10 family.</text>
</comment>
<comment type="subunit">
    <text evidence="6">Part of the ribosomal stalk of the 50S ribosomal subunit. The N-terminus interacts with L11 and the large rRNA to form the base of the stalk. The C-terminus forms an elongated spine to which L12 dimers bind in a sequential fashion forming a multimeric L10(L12)X complex.</text>
</comment>
<sequence length="180" mass="18831">MSKVVKKMMIDDLQERLADRKDFLVLDISKLDAISNNNLRMELEKKGITLLGVKNSLLRVVLRGAGMDTLDGSLSGPSTIAWGGEDIVGLSREMADWAKKIEELEIKGGAVDGQEVDSDGVTGISKGPSRTELIGQIVGLALSPGATLSGALLGLGGTLAGQLKAIADKENNEDEGGDAA</sequence>
<dbReference type="GO" id="GO:1990904">
    <property type="term" value="C:ribonucleoprotein complex"/>
    <property type="evidence" value="ECO:0007669"/>
    <property type="project" value="UniProtKB-KW"/>
</dbReference>
<dbReference type="GO" id="GO:0006412">
    <property type="term" value="P:translation"/>
    <property type="evidence" value="ECO:0007669"/>
    <property type="project" value="UniProtKB-UniRule"/>
</dbReference>
<evidence type="ECO:0000256" key="3">
    <source>
        <dbReference type="ARBA" id="ARBA00022980"/>
    </source>
</evidence>
<dbReference type="InterPro" id="IPR043141">
    <property type="entry name" value="Ribosomal_uL10-like_sf"/>
</dbReference>
<dbReference type="AlphaFoldDB" id="A0A5C5X6H4"/>
<evidence type="ECO:0000256" key="5">
    <source>
        <dbReference type="ARBA" id="ARBA00035202"/>
    </source>
</evidence>
<dbReference type="GO" id="GO:0005840">
    <property type="term" value="C:ribosome"/>
    <property type="evidence" value="ECO:0007669"/>
    <property type="project" value="UniProtKB-KW"/>
</dbReference>
<evidence type="ECO:0000256" key="2">
    <source>
        <dbReference type="ARBA" id="ARBA00008889"/>
    </source>
</evidence>